<dbReference type="Proteomes" id="UP001500842">
    <property type="component" value="Unassembled WGS sequence"/>
</dbReference>
<name>A0ABN2A8L2_9ACTN</name>
<evidence type="ECO:0000313" key="4">
    <source>
        <dbReference type="Proteomes" id="UP001500842"/>
    </source>
</evidence>
<gene>
    <name evidence="3" type="ORF">GCM10009788_17040</name>
</gene>
<dbReference type="InterPro" id="IPR000868">
    <property type="entry name" value="Isochorismatase-like_dom"/>
</dbReference>
<evidence type="ECO:0000313" key="3">
    <source>
        <dbReference type="EMBL" id="GAA1513116.1"/>
    </source>
</evidence>
<dbReference type="InterPro" id="IPR016291">
    <property type="entry name" value="Isochorismatase"/>
</dbReference>
<evidence type="ECO:0000259" key="2">
    <source>
        <dbReference type="Pfam" id="PF00857"/>
    </source>
</evidence>
<keyword evidence="4" id="KW-1185">Reference proteome</keyword>
<protein>
    <submittedName>
        <fullName evidence="3">Isochorismatase family protein</fullName>
    </submittedName>
</protein>
<dbReference type="EMBL" id="BAAAOR010000014">
    <property type="protein sequence ID" value="GAA1513116.1"/>
    <property type="molecule type" value="Genomic_DNA"/>
</dbReference>
<dbReference type="Gene3D" id="3.40.50.850">
    <property type="entry name" value="Isochorismatase-like"/>
    <property type="match status" value="1"/>
</dbReference>
<sequence length="234" mass="25552">MDTQPTPIPIEERWRRTVPPEDLAVYAEAGFGGAREMGERPCLILVDVVESFLGPRPGEQAQPGDFMSCAPHGWARMPAIVRLVDVAREAGVPVVFVKGNLMAKRFCGGSVKASAAPATSALLHSRGFPPELQPKDDEFVLEKSRPSAFFGTPLVTYLNRNRIDTVLVAGSTTSGCIRATVVDAAAYDYRVLLVEDAVFDRSMFSHTVNTFEMHQKYADVVDVARVEQLLTGRG</sequence>
<dbReference type="PANTHER" id="PTHR43540:SF1">
    <property type="entry name" value="ISOCHORISMATASE HYDROLASE"/>
    <property type="match status" value="1"/>
</dbReference>
<evidence type="ECO:0000256" key="1">
    <source>
        <dbReference type="ARBA" id="ARBA00022801"/>
    </source>
</evidence>
<dbReference type="InterPro" id="IPR036380">
    <property type="entry name" value="Isochorismatase-like_sf"/>
</dbReference>
<dbReference type="PRINTS" id="PR01398">
    <property type="entry name" value="ISCHRISMTASE"/>
</dbReference>
<dbReference type="SUPFAM" id="SSF52499">
    <property type="entry name" value="Isochorismatase-like hydrolases"/>
    <property type="match status" value="1"/>
</dbReference>
<dbReference type="InterPro" id="IPR050272">
    <property type="entry name" value="Isochorismatase-like_hydrls"/>
</dbReference>
<accession>A0ABN2A8L2</accession>
<comment type="caution">
    <text evidence="3">The sequence shown here is derived from an EMBL/GenBank/DDBJ whole genome shotgun (WGS) entry which is preliminary data.</text>
</comment>
<feature type="domain" description="Isochorismatase-like" evidence="2">
    <location>
        <begin position="42"/>
        <end position="224"/>
    </location>
</feature>
<proteinExistence type="predicted"/>
<dbReference type="Pfam" id="PF00857">
    <property type="entry name" value="Isochorismatase"/>
    <property type="match status" value="1"/>
</dbReference>
<keyword evidence="1" id="KW-0378">Hydrolase</keyword>
<dbReference type="RefSeq" id="WP_141005271.1">
    <property type="nucleotide sequence ID" value="NZ_BAAAOR010000014.1"/>
</dbReference>
<organism evidence="3 4">
    <name type="scientific">Nocardioides humi</name>
    <dbReference type="NCBI Taxonomy" id="449461"/>
    <lineage>
        <taxon>Bacteria</taxon>
        <taxon>Bacillati</taxon>
        <taxon>Actinomycetota</taxon>
        <taxon>Actinomycetes</taxon>
        <taxon>Propionibacteriales</taxon>
        <taxon>Nocardioidaceae</taxon>
        <taxon>Nocardioides</taxon>
    </lineage>
</organism>
<dbReference type="PANTHER" id="PTHR43540">
    <property type="entry name" value="PEROXYUREIDOACRYLATE/UREIDOACRYLATE AMIDOHYDROLASE-RELATED"/>
    <property type="match status" value="1"/>
</dbReference>
<reference evidence="3 4" key="1">
    <citation type="journal article" date="2019" name="Int. J. Syst. Evol. Microbiol.">
        <title>The Global Catalogue of Microorganisms (GCM) 10K type strain sequencing project: providing services to taxonomists for standard genome sequencing and annotation.</title>
        <authorList>
            <consortium name="The Broad Institute Genomics Platform"/>
            <consortium name="The Broad Institute Genome Sequencing Center for Infectious Disease"/>
            <person name="Wu L."/>
            <person name="Ma J."/>
        </authorList>
    </citation>
    <scope>NUCLEOTIDE SEQUENCE [LARGE SCALE GENOMIC DNA]</scope>
    <source>
        <strain evidence="3 4">JCM 14942</strain>
    </source>
</reference>